<dbReference type="Proteomes" id="UP000657385">
    <property type="component" value="Unassembled WGS sequence"/>
</dbReference>
<dbReference type="EMBL" id="JADPRT010000003">
    <property type="protein sequence ID" value="MBF9067982.1"/>
    <property type="molecule type" value="Genomic_DNA"/>
</dbReference>
<keyword evidence="1" id="KW-0812">Transmembrane</keyword>
<comment type="caution">
    <text evidence="3">The sequence shown here is derived from an EMBL/GenBank/DDBJ whole genome shotgun (WGS) entry which is preliminary data.</text>
</comment>
<feature type="transmembrane region" description="Helical" evidence="1">
    <location>
        <begin position="63"/>
        <end position="82"/>
    </location>
</feature>
<accession>A0A931FAT9</accession>
<dbReference type="InterPro" id="IPR025828">
    <property type="entry name" value="Put_sensor_dom"/>
</dbReference>
<keyword evidence="4" id="KW-1185">Reference proteome</keyword>
<protein>
    <submittedName>
        <fullName evidence="3">Sensor domain-containing protein</fullName>
    </submittedName>
</protein>
<proteinExistence type="predicted"/>
<feature type="transmembrane region" description="Helical" evidence="1">
    <location>
        <begin position="191"/>
        <end position="215"/>
    </location>
</feature>
<evidence type="ECO:0000313" key="4">
    <source>
        <dbReference type="Proteomes" id="UP000657385"/>
    </source>
</evidence>
<organism evidence="3 4">
    <name type="scientific">Streptacidiphilus fuscans</name>
    <dbReference type="NCBI Taxonomy" id="2789292"/>
    <lineage>
        <taxon>Bacteria</taxon>
        <taxon>Bacillati</taxon>
        <taxon>Actinomycetota</taxon>
        <taxon>Actinomycetes</taxon>
        <taxon>Kitasatosporales</taxon>
        <taxon>Streptomycetaceae</taxon>
        <taxon>Streptacidiphilus</taxon>
    </lineage>
</organism>
<evidence type="ECO:0000259" key="2">
    <source>
        <dbReference type="Pfam" id="PF13796"/>
    </source>
</evidence>
<keyword evidence="1" id="KW-0472">Membrane</keyword>
<feature type="transmembrane region" description="Helical" evidence="1">
    <location>
        <begin position="127"/>
        <end position="160"/>
    </location>
</feature>
<evidence type="ECO:0000313" key="3">
    <source>
        <dbReference type="EMBL" id="MBF9067982.1"/>
    </source>
</evidence>
<evidence type="ECO:0000256" key="1">
    <source>
        <dbReference type="SAM" id="Phobius"/>
    </source>
</evidence>
<dbReference type="Pfam" id="PF13796">
    <property type="entry name" value="Sensor"/>
    <property type="match status" value="1"/>
</dbReference>
<name>A0A931FAT9_9ACTN</name>
<sequence length="225" mass="24465">MSSIAEQRRAMTGPAPYRPGFLRAPFSGQTWRETLHLVLDLPIGVVMFSLTAVLFFFGVGTAMTFIGLPVLAALMGMARGFGAMERARSGALLGQEVAGPAPLVPNRPGMMAWMGALLKNGANWRAVLYGVLMLPMGILGFTLAVVLWSVGISAALYPAYHWVFPRYVGWPGYKLWDYDNHSYYIHTVPEIAATCAVGIVLVLLTPQVLRGIAAVRRAMARGLLR</sequence>
<dbReference type="AlphaFoldDB" id="A0A931FAT9"/>
<keyword evidence="1" id="KW-1133">Transmembrane helix</keyword>
<gene>
    <name evidence="3" type="ORF">I2501_08020</name>
</gene>
<dbReference type="RefSeq" id="WP_196193165.1">
    <property type="nucleotide sequence ID" value="NZ_JADPRT010000003.1"/>
</dbReference>
<reference evidence="3" key="1">
    <citation type="submission" date="2020-11" db="EMBL/GenBank/DDBJ databases">
        <title>Isolation and identification of active actinomycetes.</title>
        <authorList>
            <person name="Yu B."/>
        </authorList>
    </citation>
    <scope>NUCLEOTIDE SEQUENCE</scope>
    <source>
        <strain evidence="3">NEAU-YB345</strain>
    </source>
</reference>
<feature type="domain" description="Putative sensor" evidence="2">
    <location>
        <begin position="36"/>
        <end position="224"/>
    </location>
</feature>
<feature type="transmembrane region" description="Helical" evidence="1">
    <location>
        <begin position="37"/>
        <end position="57"/>
    </location>
</feature>